<keyword evidence="3 9" id="KW-0732">Signal</keyword>
<feature type="chain" id="PRO_5024467530" description="Thiol:disulfide interchange protein" evidence="9">
    <location>
        <begin position="20"/>
        <end position="199"/>
    </location>
</feature>
<dbReference type="PROSITE" id="PS00194">
    <property type="entry name" value="THIOREDOXIN_1"/>
    <property type="match status" value="1"/>
</dbReference>
<dbReference type="CDD" id="cd03019">
    <property type="entry name" value="DsbA_DsbA"/>
    <property type="match status" value="1"/>
</dbReference>
<dbReference type="RefSeq" id="WP_153448059.1">
    <property type="nucleotide sequence ID" value="NZ_CP045699.1"/>
</dbReference>
<evidence type="ECO:0000256" key="4">
    <source>
        <dbReference type="ARBA" id="ARBA00022764"/>
    </source>
</evidence>
<dbReference type="GO" id="GO:0042597">
    <property type="term" value="C:periplasmic space"/>
    <property type="evidence" value="ECO:0007669"/>
    <property type="project" value="UniProtKB-SubCell"/>
</dbReference>
<dbReference type="SUPFAM" id="SSF52833">
    <property type="entry name" value="Thioredoxin-like"/>
    <property type="match status" value="1"/>
</dbReference>
<evidence type="ECO:0000256" key="1">
    <source>
        <dbReference type="ARBA" id="ARBA00004418"/>
    </source>
</evidence>
<dbReference type="Proteomes" id="UP000348942">
    <property type="component" value="Chromosome 1"/>
</dbReference>
<dbReference type="InterPro" id="IPR017937">
    <property type="entry name" value="Thioredoxin_CS"/>
</dbReference>
<proteinExistence type="inferred from homology"/>
<dbReference type="EMBL" id="CP045699">
    <property type="protein sequence ID" value="QGA65921.1"/>
    <property type="molecule type" value="Genomic_DNA"/>
</dbReference>
<feature type="signal peptide" evidence="9">
    <location>
        <begin position="1"/>
        <end position="19"/>
    </location>
</feature>
<reference evidence="11 12" key="1">
    <citation type="submission" date="2019-10" db="EMBL/GenBank/DDBJ databases">
        <title>Vibrio sp. nov., isolated from Coralline algae surface.</title>
        <authorList>
            <person name="Geng Y."/>
            <person name="Zhang X."/>
        </authorList>
    </citation>
    <scope>NUCLEOTIDE SEQUENCE [LARGE SCALE GENOMIC DNA]</scope>
    <source>
        <strain evidence="11 12">SM1977</strain>
    </source>
</reference>
<accession>A0A5Q0TGZ4</accession>
<dbReference type="InterPro" id="IPR013766">
    <property type="entry name" value="Thioredoxin_domain"/>
</dbReference>
<dbReference type="AlphaFoldDB" id="A0A5Q0TGZ4"/>
<feature type="disulfide bond" description="Redox-active" evidence="8">
    <location>
        <begin position="49"/>
        <end position="52"/>
    </location>
</feature>
<evidence type="ECO:0000256" key="2">
    <source>
        <dbReference type="ARBA" id="ARBA00005791"/>
    </source>
</evidence>
<evidence type="ECO:0000256" key="3">
    <source>
        <dbReference type="ARBA" id="ARBA00022729"/>
    </source>
</evidence>
<dbReference type="PANTHER" id="PTHR35891">
    <property type="entry name" value="THIOL:DISULFIDE INTERCHANGE PROTEIN DSBA"/>
    <property type="match status" value="1"/>
</dbReference>
<evidence type="ECO:0000313" key="11">
    <source>
        <dbReference type="EMBL" id="QGA65921.1"/>
    </source>
</evidence>
<feature type="domain" description="Thioredoxin" evidence="10">
    <location>
        <begin position="6"/>
        <end position="198"/>
    </location>
</feature>
<evidence type="ECO:0000313" key="12">
    <source>
        <dbReference type="Proteomes" id="UP000348942"/>
    </source>
</evidence>
<keyword evidence="12" id="KW-1185">Reference proteome</keyword>
<dbReference type="InterPro" id="IPR036249">
    <property type="entry name" value="Thioredoxin-like_sf"/>
</dbReference>
<name>A0A5Q0TGZ4_9VIBR</name>
<organism evidence="11 12">
    <name type="scientific">Vibrio algicola</name>
    <dbReference type="NCBI Taxonomy" id="2662262"/>
    <lineage>
        <taxon>Bacteria</taxon>
        <taxon>Pseudomonadati</taxon>
        <taxon>Pseudomonadota</taxon>
        <taxon>Gammaproteobacteria</taxon>
        <taxon>Vibrionales</taxon>
        <taxon>Vibrionaceae</taxon>
        <taxon>Vibrio</taxon>
    </lineage>
</organism>
<keyword evidence="6" id="KW-0676">Redox-active center</keyword>
<evidence type="ECO:0000256" key="7">
    <source>
        <dbReference type="PIRNR" id="PIRNR001488"/>
    </source>
</evidence>
<protein>
    <recommendedName>
        <fullName evidence="7">Thiol:disulfide interchange protein</fullName>
    </recommendedName>
</protein>
<sequence length="199" mass="22228">MKKIFTLVAALMLSFTVNAASFKEGDNYKVLDTAHSSSPTVTEFFSFYCPHCNAFEPIIGQLKKHVEGRAEFQKMSVSFMGGNMGQAMSKGYATMVSLGVDDKLVPLMFNRIHVQNNAPRNEAELRQFFLDNGIAAKDFDGTFNSFAIDSMVRRYDKSFTDAGLSGVPAIIVNGKYLVELKNFQNVDQAFDLIDYLLKK</sequence>
<dbReference type="Gene3D" id="3.40.30.10">
    <property type="entry name" value="Glutaredoxin"/>
    <property type="match status" value="1"/>
</dbReference>
<dbReference type="PANTHER" id="PTHR35891:SF2">
    <property type="entry name" value="THIOL:DISULFIDE INTERCHANGE PROTEIN DSBA"/>
    <property type="match status" value="1"/>
</dbReference>
<evidence type="ECO:0000256" key="9">
    <source>
        <dbReference type="SAM" id="SignalP"/>
    </source>
</evidence>
<dbReference type="GO" id="GO:0015036">
    <property type="term" value="F:disulfide oxidoreductase activity"/>
    <property type="evidence" value="ECO:0007669"/>
    <property type="project" value="UniProtKB-ARBA"/>
</dbReference>
<evidence type="ECO:0000259" key="10">
    <source>
        <dbReference type="PROSITE" id="PS51352"/>
    </source>
</evidence>
<dbReference type="PIRSF" id="PIRSF001488">
    <property type="entry name" value="Tdi_protein"/>
    <property type="match status" value="1"/>
</dbReference>
<evidence type="ECO:0000256" key="5">
    <source>
        <dbReference type="ARBA" id="ARBA00023157"/>
    </source>
</evidence>
<dbReference type="InterPro" id="IPR050824">
    <property type="entry name" value="Thiol_disulfide_DsbA"/>
</dbReference>
<dbReference type="PROSITE" id="PS51352">
    <property type="entry name" value="THIOREDOXIN_2"/>
    <property type="match status" value="1"/>
</dbReference>
<comment type="subcellular location">
    <subcellularLocation>
        <location evidence="1 7">Periplasm</location>
    </subcellularLocation>
</comment>
<gene>
    <name evidence="11" type="ORF">GFB47_11355</name>
</gene>
<evidence type="ECO:0000256" key="6">
    <source>
        <dbReference type="ARBA" id="ARBA00023284"/>
    </source>
</evidence>
<dbReference type="InterPro" id="IPR023205">
    <property type="entry name" value="DsbA/DsbL"/>
</dbReference>
<dbReference type="Pfam" id="PF01323">
    <property type="entry name" value="DSBA"/>
    <property type="match status" value="1"/>
</dbReference>
<dbReference type="InterPro" id="IPR001853">
    <property type="entry name" value="DSBA-like_thioredoxin_dom"/>
</dbReference>
<keyword evidence="5 7" id="KW-1015">Disulfide bond</keyword>
<evidence type="ECO:0000256" key="8">
    <source>
        <dbReference type="PIRSR" id="PIRSR001488-1"/>
    </source>
</evidence>
<keyword evidence="4 7" id="KW-0574">Periplasm</keyword>
<comment type="similarity">
    <text evidence="2">Belongs to the thioredoxin family. DsbA subfamily.</text>
</comment>